<dbReference type="Proteomes" id="UP001367676">
    <property type="component" value="Unassembled WGS sequence"/>
</dbReference>
<evidence type="ECO:0000313" key="11">
    <source>
        <dbReference type="EMBL" id="KAK7579794.1"/>
    </source>
</evidence>
<comment type="caution">
    <text evidence="11">The sequence shown here is derived from an EMBL/GenBank/DDBJ whole genome shotgun (WGS) entry which is preliminary data.</text>
</comment>
<comment type="subcellular location">
    <subcellularLocation>
        <location evidence="2">Endomembrane system</location>
    </subcellularLocation>
    <subcellularLocation>
        <location evidence="1">Membrane</location>
        <topology evidence="1">Single-pass membrane protein</topology>
    </subcellularLocation>
</comment>
<proteinExistence type="predicted"/>
<evidence type="ECO:0000256" key="2">
    <source>
        <dbReference type="ARBA" id="ARBA00004308"/>
    </source>
</evidence>
<dbReference type="InterPro" id="IPR050685">
    <property type="entry name" value="LDLR"/>
</dbReference>
<keyword evidence="5" id="KW-1133">Transmembrane helix</keyword>
<dbReference type="SMART" id="SM00192">
    <property type="entry name" value="LDLa"/>
    <property type="match status" value="2"/>
</dbReference>
<dbReference type="GO" id="GO:0012505">
    <property type="term" value="C:endomembrane system"/>
    <property type="evidence" value="ECO:0007669"/>
    <property type="project" value="UniProtKB-SubCell"/>
</dbReference>
<gene>
    <name evidence="11" type="ORF">V9T40_000423</name>
</gene>
<keyword evidence="9" id="KW-0768">Sushi</keyword>
<dbReference type="PRINTS" id="PR00261">
    <property type="entry name" value="LDLRECEPTOR"/>
</dbReference>
<dbReference type="InterPro" id="IPR023415">
    <property type="entry name" value="LDLR_class-A_CS"/>
</dbReference>
<dbReference type="Gene3D" id="2.40.10.10">
    <property type="entry name" value="Trypsin-like serine proteases"/>
    <property type="match status" value="1"/>
</dbReference>
<dbReference type="AlphaFoldDB" id="A0AAN9Y0G8"/>
<sequence length="310" mass="34706">MEAKEFSFLDSCPKENFRCTYGACVSLSAKCDGRVDCADKSDENHPDCPVLVNQAPTTTCKLTLLRHWYLLLTECGRIRVQAEKNVKKNSGKTVFNEAPWFAAVYRKDKKDKPYVCSGTIVSPFLIVSGVLRINTDKGRSNFQVTDLRNYLNCSTEFQCTSGKCLKKFLVCDGRTDCADGSDETIELCANNTGDPINCQGQLPEGTIVRPRCAAHFETLSNYDTIECQPNGKWTNELFECIPGQGAFEGDSGGGFLYTDPVTGKYFLLGVVSNGDVRDIEKTLLTDIRKHLLWLDNWRTSVERDIKLRLK</sequence>
<feature type="disulfide bond" evidence="8">
    <location>
        <begin position="12"/>
        <end position="24"/>
    </location>
</feature>
<keyword evidence="4" id="KW-0677">Repeat</keyword>
<dbReference type="PROSITE" id="PS50923">
    <property type="entry name" value="SUSHI"/>
    <property type="match status" value="1"/>
</dbReference>
<evidence type="ECO:0000259" key="10">
    <source>
        <dbReference type="PROSITE" id="PS50923"/>
    </source>
</evidence>
<dbReference type="InterPro" id="IPR009003">
    <property type="entry name" value="Peptidase_S1_PA"/>
</dbReference>
<dbReference type="GO" id="GO:0005886">
    <property type="term" value="C:plasma membrane"/>
    <property type="evidence" value="ECO:0007669"/>
    <property type="project" value="TreeGrafter"/>
</dbReference>
<dbReference type="PROSITE" id="PS01209">
    <property type="entry name" value="LDLRA_1"/>
    <property type="match status" value="2"/>
</dbReference>
<name>A0AAN9Y0G8_9HEMI</name>
<dbReference type="SUPFAM" id="SSF57424">
    <property type="entry name" value="LDL receptor-like module"/>
    <property type="match status" value="2"/>
</dbReference>
<evidence type="ECO:0000256" key="9">
    <source>
        <dbReference type="PROSITE-ProRule" id="PRU00302"/>
    </source>
</evidence>
<accession>A0AAN9Y0G8</accession>
<dbReference type="Gene3D" id="4.10.400.10">
    <property type="entry name" value="Low-density Lipoprotein Receptor"/>
    <property type="match status" value="2"/>
</dbReference>
<dbReference type="Pfam" id="PF00084">
    <property type="entry name" value="Sushi"/>
    <property type="match status" value="1"/>
</dbReference>
<evidence type="ECO:0000313" key="12">
    <source>
        <dbReference type="Proteomes" id="UP001367676"/>
    </source>
</evidence>
<dbReference type="CDD" id="cd00112">
    <property type="entry name" value="LDLa"/>
    <property type="match status" value="2"/>
</dbReference>
<dbReference type="SUPFAM" id="SSF57535">
    <property type="entry name" value="Complement control module/SCR domain"/>
    <property type="match status" value="1"/>
</dbReference>
<evidence type="ECO:0000256" key="1">
    <source>
        <dbReference type="ARBA" id="ARBA00004167"/>
    </source>
</evidence>
<feature type="disulfide bond" evidence="8">
    <location>
        <begin position="159"/>
        <end position="177"/>
    </location>
</feature>
<keyword evidence="6" id="KW-0472">Membrane</keyword>
<feature type="disulfide bond" evidence="8">
    <location>
        <begin position="19"/>
        <end position="37"/>
    </location>
</feature>
<organism evidence="11 12">
    <name type="scientific">Parthenolecanium corni</name>
    <dbReference type="NCBI Taxonomy" id="536013"/>
    <lineage>
        <taxon>Eukaryota</taxon>
        <taxon>Metazoa</taxon>
        <taxon>Ecdysozoa</taxon>
        <taxon>Arthropoda</taxon>
        <taxon>Hexapoda</taxon>
        <taxon>Insecta</taxon>
        <taxon>Pterygota</taxon>
        <taxon>Neoptera</taxon>
        <taxon>Paraneoptera</taxon>
        <taxon>Hemiptera</taxon>
        <taxon>Sternorrhyncha</taxon>
        <taxon>Coccoidea</taxon>
        <taxon>Coccidae</taxon>
        <taxon>Parthenolecanium</taxon>
    </lineage>
</organism>
<dbReference type="InterPro" id="IPR002172">
    <property type="entry name" value="LDrepeatLR_classA_rpt"/>
</dbReference>
<comment type="caution">
    <text evidence="9">Lacks conserved residue(s) required for the propagation of feature annotation.</text>
</comment>
<evidence type="ECO:0000256" key="7">
    <source>
        <dbReference type="ARBA" id="ARBA00023157"/>
    </source>
</evidence>
<evidence type="ECO:0000256" key="3">
    <source>
        <dbReference type="ARBA" id="ARBA00022692"/>
    </source>
</evidence>
<dbReference type="InterPro" id="IPR043504">
    <property type="entry name" value="Peptidase_S1_PA_chymotrypsin"/>
</dbReference>
<keyword evidence="7 8" id="KW-1015">Disulfide bond</keyword>
<dbReference type="EMBL" id="JBBCAQ010000034">
    <property type="protein sequence ID" value="KAK7579794.1"/>
    <property type="molecule type" value="Genomic_DNA"/>
</dbReference>
<dbReference type="GO" id="GO:0016192">
    <property type="term" value="P:vesicle-mediated transport"/>
    <property type="evidence" value="ECO:0007669"/>
    <property type="project" value="UniProtKB-ARBA"/>
</dbReference>
<keyword evidence="3" id="KW-0812">Transmembrane</keyword>
<reference evidence="11 12" key="1">
    <citation type="submission" date="2024-03" db="EMBL/GenBank/DDBJ databases">
        <title>Adaptation during the transition from Ophiocordyceps entomopathogen to insect associate is accompanied by gene loss and intensified selection.</title>
        <authorList>
            <person name="Ward C.M."/>
            <person name="Onetto C.A."/>
            <person name="Borneman A.R."/>
        </authorList>
    </citation>
    <scope>NUCLEOTIDE SEQUENCE [LARGE SCALE GENOMIC DNA]</scope>
    <source>
        <strain evidence="11">AWRI1</strain>
        <tissue evidence="11">Single Adult Female</tissue>
    </source>
</reference>
<evidence type="ECO:0000256" key="5">
    <source>
        <dbReference type="ARBA" id="ARBA00022989"/>
    </source>
</evidence>
<evidence type="ECO:0000256" key="4">
    <source>
        <dbReference type="ARBA" id="ARBA00022737"/>
    </source>
</evidence>
<evidence type="ECO:0000256" key="6">
    <source>
        <dbReference type="ARBA" id="ARBA00023136"/>
    </source>
</evidence>
<protein>
    <recommendedName>
        <fullName evidence="10">Sushi domain-containing protein</fullName>
    </recommendedName>
</protein>
<dbReference type="PROSITE" id="PS50068">
    <property type="entry name" value="LDLRA_2"/>
    <property type="match status" value="2"/>
</dbReference>
<feature type="domain" description="Sushi" evidence="10">
    <location>
        <begin position="175"/>
        <end position="242"/>
    </location>
</feature>
<keyword evidence="12" id="KW-1185">Reference proteome</keyword>
<dbReference type="CDD" id="cd00033">
    <property type="entry name" value="CCP"/>
    <property type="match status" value="1"/>
</dbReference>
<evidence type="ECO:0000256" key="8">
    <source>
        <dbReference type="PROSITE-ProRule" id="PRU00124"/>
    </source>
</evidence>
<dbReference type="PANTHER" id="PTHR24270">
    <property type="entry name" value="LOW-DENSITY LIPOPROTEIN RECEPTOR-RELATED"/>
    <property type="match status" value="1"/>
</dbReference>
<dbReference type="Pfam" id="PF00057">
    <property type="entry name" value="Ldl_recept_a"/>
    <property type="match status" value="2"/>
</dbReference>
<dbReference type="InterPro" id="IPR035976">
    <property type="entry name" value="Sushi/SCR/CCP_sf"/>
</dbReference>
<dbReference type="SUPFAM" id="SSF50494">
    <property type="entry name" value="Trypsin-like serine proteases"/>
    <property type="match status" value="1"/>
</dbReference>
<dbReference type="InterPro" id="IPR000436">
    <property type="entry name" value="Sushi_SCR_CCP_dom"/>
</dbReference>
<dbReference type="InterPro" id="IPR036055">
    <property type="entry name" value="LDL_receptor-like_sf"/>
</dbReference>